<protein>
    <submittedName>
        <fullName evidence="5">DNAase</fullName>
    </submittedName>
</protein>
<keyword evidence="6" id="KW-1185">Reference proteome</keyword>
<accession>A0A165FHR7</accession>
<dbReference type="Proteomes" id="UP000076625">
    <property type="component" value="Unassembled WGS sequence"/>
</dbReference>
<dbReference type="InterPro" id="IPR001130">
    <property type="entry name" value="TatD-like"/>
</dbReference>
<dbReference type="GO" id="GO:0046872">
    <property type="term" value="F:metal ion binding"/>
    <property type="evidence" value="ECO:0007669"/>
    <property type="project" value="UniProtKB-KW"/>
</dbReference>
<name>A0A165FHR7_9NEIS</name>
<evidence type="ECO:0000256" key="3">
    <source>
        <dbReference type="ARBA" id="ARBA00022801"/>
    </source>
</evidence>
<gene>
    <name evidence="5" type="ORF">AVW16_09130</name>
</gene>
<dbReference type="Pfam" id="PF01026">
    <property type="entry name" value="TatD_DNase"/>
    <property type="match status" value="1"/>
</dbReference>
<reference evidence="6" key="1">
    <citation type="submission" date="2016-01" db="EMBL/GenBank/DDBJ databases">
        <title>Draft genome of Chromobacterium sp. F49.</title>
        <authorList>
            <person name="Hong K.W."/>
        </authorList>
    </citation>
    <scope>NUCLEOTIDE SEQUENCE [LARGE SCALE GENOMIC DNA]</scope>
    <source>
        <strain evidence="6">CN10</strain>
    </source>
</reference>
<feature type="binding site" evidence="4">
    <location>
        <position position="136"/>
    </location>
    <ligand>
        <name>a divalent metal cation</name>
        <dbReference type="ChEBI" id="CHEBI:60240"/>
        <label>2</label>
    </ligand>
</feature>
<dbReference type="Gene3D" id="3.20.20.140">
    <property type="entry name" value="Metal-dependent hydrolases"/>
    <property type="match status" value="1"/>
</dbReference>
<comment type="caution">
    <text evidence="5">The sequence shown here is derived from an EMBL/GenBank/DDBJ whole genome shotgun (WGS) entry which is preliminary data.</text>
</comment>
<evidence type="ECO:0000256" key="4">
    <source>
        <dbReference type="PIRSR" id="PIRSR005902-1"/>
    </source>
</evidence>
<feature type="binding site" evidence="4">
    <location>
        <position position="17"/>
    </location>
    <ligand>
        <name>a divalent metal cation</name>
        <dbReference type="ChEBI" id="CHEBI:60240"/>
        <label>1</label>
    </ligand>
</feature>
<proteinExistence type="inferred from homology"/>
<sequence>MFLPASPDCGLIDSHCHLDAPELDAIRDAAVDEARAAGVGQIVVPAVAVANFASTLAMRARYGCLVALGLHPIYVDRHLDDHLGQLEAAIVAHRPVAVGEIGLDFYLPGLDAARQEALFVEQLRLARRHGLPVIVHLRRSQDRVLKYLRQERVESGIAHAFNGSAQQADAFLRQGLRLGFGGAMSYAGSRRIRALAATLPASAIVLETDSPDIRPQWAQAWPNRPANVAAFAALLATLRGVPVETVARDTTANTLSALGLSH</sequence>
<dbReference type="PANTHER" id="PTHR46124:SF3">
    <property type="entry name" value="HYDROLASE"/>
    <property type="match status" value="1"/>
</dbReference>
<comment type="similarity">
    <text evidence="1">Belongs to the metallo-dependent hydrolases superfamily. TatD-type hydrolase family.</text>
</comment>
<dbReference type="AlphaFoldDB" id="A0A165FHR7"/>
<dbReference type="CDD" id="cd01310">
    <property type="entry name" value="TatD_DNAse"/>
    <property type="match status" value="1"/>
</dbReference>
<keyword evidence="3" id="KW-0378">Hydrolase</keyword>
<dbReference type="PIRSF" id="PIRSF005902">
    <property type="entry name" value="DNase_TatD"/>
    <property type="match status" value="1"/>
</dbReference>
<dbReference type="EMBL" id="LQQU01000015">
    <property type="protein sequence ID" value="KZE33314.1"/>
    <property type="molecule type" value="Genomic_DNA"/>
</dbReference>
<dbReference type="PROSITE" id="PS01137">
    <property type="entry name" value="TATD_1"/>
    <property type="match status" value="1"/>
</dbReference>
<feature type="binding site" evidence="4">
    <location>
        <position position="209"/>
    </location>
    <ligand>
        <name>a divalent metal cation</name>
        <dbReference type="ChEBI" id="CHEBI:60240"/>
        <label>1</label>
    </ligand>
</feature>
<dbReference type="OrthoDB" id="9810005at2"/>
<dbReference type="PROSITE" id="PS01091">
    <property type="entry name" value="TATD_3"/>
    <property type="match status" value="1"/>
</dbReference>
<dbReference type="RefSeq" id="WP_066611212.1">
    <property type="nucleotide sequence ID" value="NZ_LQQU01000015.1"/>
</dbReference>
<keyword evidence="2 4" id="KW-0479">Metal-binding</keyword>
<dbReference type="GO" id="GO:0005829">
    <property type="term" value="C:cytosol"/>
    <property type="evidence" value="ECO:0007669"/>
    <property type="project" value="TreeGrafter"/>
</dbReference>
<dbReference type="PANTHER" id="PTHR46124">
    <property type="entry name" value="D-AMINOACYL-TRNA DEACYLASE"/>
    <property type="match status" value="1"/>
</dbReference>
<dbReference type="SUPFAM" id="SSF51556">
    <property type="entry name" value="Metallo-dependent hydrolases"/>
    <property type="match status" value="1"/>
</dbReference>
<dbReference type="GO" id="GO:0016788">
    <property type="term" value="F:hydrolase activity, acting on ester bonds"/>
    <property type="evidence" value="ECO:0007669"/>
    <property type="project" value="InterPro"/>
</dbReference>
<dbReference type="FunFam" id="3.20.20.140:FF:000005">
    <property type="entry name" value="TatD family hydrolase"/>
    <property type="match status" value="1"/>
</dbReference>
<evidence type="ECO:0000313" key="6">
    <source>
        <dbReference type="Proteomes" id="UP000076625"/>
    </source>
</evidence>
<evidence type="ECO:0000256" key="1">
    <source>
        <dbReference type="ARBA" id="ARBA00009275"/>
    </source>
</evidence>
<feature type="binding site" evidence="4">
    <location>
        <position position="15"/>
    </location>
    <ligand>
        <name>a divalent metal cation</name>
        <dbReference type="ChEBI" id="CHEBI:60240"/>
        <label>1</label>
    </ligand>
</feature>
<feature type="binding site" evidence="4">
    <location>
        <position position="100"/>
    </location>
    <ligand>
        <name>a divalent metal cation</name>
        <dbReference type="ChEBI" id="CHEBI:60240"/>
        <label>1</label>
    </ligand>
</feature>
<evidence type="ECO:0000313" key="5">
    <source>
        <dbReference type="EMBL" id="KZE33314.1"/>
    </source>
</evidence>
<evidence type="ECO:0000256" key="2">
    <source>
        <dbReference type="ARBA" id="ARBA00022723"/>
    </source>
</evidence>
<feature type="binding site" evidence="4">
    <location>
        <position position="159"/>
    </location>
    <ligand>
        <name>a divalent metal cation</name>
        <dbReference type="ChEBI" id="CHEBI:60240"/>
        <label>2</label>
    </ligand>
</feature>
<dbReference type="InterPro" id="IPR018228">
    <property type="entry name" value="DNase_TatD-rel_CS"/>
</dbReference>
<organism evidence="5 6">
    <name type="scientific">Crenobacter luteus</name>
    <dbReference type="NCBI Taxonomy" id="1452487"/>
    <lineage>
        <taxon>Bacteria</taxon>
        <taxon>Pseudomonadati</taxon>
        <taxon>Pseudomonadota</taxon>
        <taxon>Betaproteobacteria</taxon>
        <taxon>Neisseriales</taxon>
        <taxon>Neisseriaceae</taxon>
        <taxon>Crenobacter</taxon>
    </lineage>
</organism>
<dbReference type="InterPro" id="IPR032466">
    <property type="entry name" value="Metal_Hydrolase"/>
</dbReference>
<dbReference type="STRING" id="1452487.AVW16_09130"/>